<dbReference type="RefSeq" id="WP_120196092.1">
    <property type="nucleotide sequence ID" value="NZ_MCIA01000008.1"/>
</dbReference>
<dbReference type="PANTHER" id="PTHR37829">
    <property type="entry name" value="PHAGE-LIKE ELEMENT PBSX PROTEIN XKDT"/>
    <property type="match status" value="1"/>
</dbReference>
<accession>A0A419T6I0</accession>
<dbReference type="EMBL" id="MCIA01000008">
    <property type="protein sequence ID" value="RKD33081.1"/>
    <property type="molecule type" value="Genomic_DNA"/>
</dbReference>
<evidence type="ECO:0000313" key="3">
    <source>
        <dbReference type="Proteomes" id="UP000284277"/>
    </source>
</evidence>
<dbReference type="AlphaFoldDB" id="A0A419T6I0"/>
<name>A0A419T6I0_9FIRM</name>
<evidence type="ECO:0000313" key="2">
    <source>
        <dbReference type="EMBL" id="RKD33081.1"/>
    </source>
</evidence>
<gene>
    <name evidence="2" type="ORF">BET01_15825</name>
</gene>
<dbReference type="InterPro" id="IPR058531">
    <property type="entry name" value="Baseplate_J_M"/>
</dbReference>
<feature type="domain" description="Baseplate J-like central" evidence="1">
    <location>
        <begin position="187"/>
        <end position="269"/>
    </location>
</feature>
<organism evidence="2 3">
    <name type="scientific">Lacrimispora algidixylanolytica</name>
    <dbReference type="NCBI Taxonomy" id="94868"/>
    <lineage>
        <taxon>Bacteria</taxon>
        <taxon>Bacillati</taxon>
        <taxon>Bacillota</taxon>
        <taxon>Clostridia</taxon>
        <taxon>Lachnospirales</taxon>
        <taxon>Lachnospiraceae</taxon>
        <taxon>Lacrimispora</taxon>
    </lineage>
</organism>
<evidence type="ECO:0000259" key="1">
    <source>
        <dbReference type="Pfam" id="PF26078"/>
    </source>
</evidence>
<dbReference type="Pfam" id="PF26078">
    <property type="entry name" value="Baseplate_J_M"/>
    <property type="match status" value="1"/>
</dbReference>
<sequence length="382" mass="41655">MIDFSKKTYANILSEQLKRVPDTIDKREGSMIQTALGPESWYLEGLYLDLDRVQKNAYAETAGGNWLDMLVAERGIERKLATRAVKKGNFNIQVPIGSRFSAITGSGYLTYRVIEFIDHVEADYSYKMECELAGEIGNNYSGQLVAIDYVTGLSSAQLTELLSGGTEKETDSSLRERYLATFDVPTFGGNIASYRNSILAIEGVGAVQIYPAWNGGGSVLCSILNGNYKPADGTLINRVQTAICPKEGEESEPSPNGYGLAPIGAAVTIDTGEELKLDISLSVQFLSSIQNGEIVYKNQIQEKIEDYLESVRKSWGTILKSQKIEYAVVVYASRIIYAILTIPEIVNVTDVIINGHASDVVCVETSVMQQVPVLGVVTINGG</sequence>
<reference evidence="2 3" key="1">
    <citation type="submission" date="2016-08" db="EMBL/GenBank/DDBJ databases">
        <title>A new outlook on sporulation: Clostridium algidixylanolyticum.</title>
        <authorList>
            <person name="Poppleton D.I."/>
            <person name="Gribaldo S."/>
        </authorList>
    </citation>
    <scope>NUCLEOTIDE SEQUENCE [LARGE SCALE GENOMIC DNA]</scope>
    <source>
        <strain evidence="2 3">SPL73</strain>
    </source>
</reference>
<dbReference type="OrthoDB" id="2554267at2"/>
<protein>
    <recommendedName>
        <fullName evidence="1">Baseplate J-like central domain-containing protein</fullName>
    </recommendedName>
</protein>
<comment type="caution">
    <text evidence="2">The sequence shown here is derived from an EMBL/GenBank/DDBJ whole genome shotgun (WGS) entry which is preliminary data.</text>
</comment>
<dbReference type="PANTHER" id="PTHR37829:SF3">
    <property type="entry name" value="PROTEIN JAYE-RELATED"/>
    <property type="match status" value="1"/>
</dbReference>
<proteinExistence type="predicted"/>
<dbReference type="Proteomes" id="UP000284277">
    <property type="component" value="Unassembled WGS sequence"/>
</dbReference>
<dbReference type="InterPro" id="IPR052399">
    <property type="entry name" value="Phage_Baseplate_Assmbl_Protein"/>
</dbReference>
<keyword evidence="3" id="KW-1185">Reference proteome</keyword>